<evidence type="ECO:0000256" key="3">
    <source>
        <dbReference type="ARBA" id="ARBA00023239"/>
    </source>
</evidence>
<feature type="binding site" evidence="5">
    <location>
        <position position="117"/>
    </location>
    <ligand>
        <name>substrate</name>
    </ligand>
</feature>
<comment type="function">
    <text evidence="5">Removes the pyruvyl group from chorismate, with concomitant aromatization of the ring, to provide 4-hydroxybenzoate (4HB) for the ubiquinone pathway.</text>
</comment>
<keyword evidence="1 5" id="KW-0963">Cytoplasm</keyword>
<dbReference type="SUPFAM" id="SSF64288">
    <property type="entry name" value="Chorismate lyase-like"/>
    <property type="match status" value="1"/>
</dbReference>
<dbReference type="GO" id="GO:0005829">
    <property type="term" value="C:cytosol"/>
    <property type="evidence" value="ECO:0007669"/>
    <property type="project" value="TreeGrafter"/>
</dbReference>
<accession>A0AAE3NFZ1</accession>
<comment type="caution">
    <text evidence="6">The sequence shown here is derived from an EMBL/GenBank/DDBJ whole genome shotgun (WGS) entry which is preliminary data.</text>
</comment>
<protein>
    <recommendedName>
        <fullName evidence="5">Probable chorismate pyruvate-lyase</fullName>
        <shortName evidence="5">CL</shortName>
        <shortName evidence="5">CPL</shortName>
        <ecNumber evidence="5">4.1.3.40</ecNumber>
    </recommendedName>
</protein>
<evidence type="ECO:0000313" key="6">
    <source>
        <dbReference type="EMBL" id="MDB0521071.1"/>
    </source>
</evidence>
<dbReference type="GO" id="GO:0006744">
    <property type="term" value="P:ubiquinone biosynthetic process"/>
    <property type="evidence" value="ECO:0007669"/>
    <property type="project" value="UniProtKB-UniRule"/>
</dbReference>
<comment type="pathway">
    <text evidence="5">Cofactor biosynthesis; ubiquinone biosynthesis.</text>
</comment>
<evidence type="ECO:0000256" key="4">
    <source>
        <dbReference type="ARBA" id="ARBA00023317"/>
    </source>
</evidence>
<reference evidence="6" key="1">
    <citation type="submission" date="2021-09" db="EMBL/GenBank/DDBJ databases">
        <title>Genomic analysis of Ralstonia spp.</title>
        <authorList>
            <person name="Aburjaile F."/>
            <person name="Ariute J.C."/>
            <person name="Pais A.K.L."/>
            <person name="Albuquerque G.M.R."/>
            <person name="Silva A.M.F."/>
            <person name="Brenig B."/>
            <person name="Azevedo V."/>
            <person name="Matiuzzi M."/>
            <person name="Ramos R."/>
            <person name="Goes-Neto A."/>
            <person name="Soares S."/>
            <person name="Iseppon A.M.B."/>
            <person name="Souza E."/>
            <person name="Gama M."/>
        </authorList>
    </citation>
    <scope>NUCLEOTIDE SEQUENCE</scope>
    <source>
        <strain evidence="6">B4</strain>
    </source>
</reference>
<comment type="caution">
    <text evidence="5">Lacks conserved residue(s) required for the propagation of feature annotation.</text>
</comment>
<evidence type="ECO:0000256" key="2">
    <source>
        <dbReference type="ARBA" id="ARBA00022688"/>
    </source>
</evidence>
<evidence type="ECO:0000256" key="5">
    <source>
        <dbReference type="HAMAP-Rule" id="MF_01632"/>
    </source>
</evidence>
<dbReference type="EMBL" id="JAIVEX010000003">
    <property type="protein sequence ID" value="MDB0521071.1"/>
    <property type="molecule type" value="Genomic_DNA"/>
</dbReference>
<dbReference type="EC" id="4.1.3.40" evidence="5"/>
<feature type="binding site" evidence="5">
    <location>
        <position position="79"/>
    </location>
    <ligand>
        <name>substrate</name>
    </ligand>
</feature>
<dbReference type="InterPro" id="IPR028978">
    <property type="entry name" value="Chorismate_lyase_/UTRA_dom_sf"/>
</dbReference>
<gene>
    <name evidence="5" type="primary">ubiC</name>
    <name evidence="6" type="ORF">LBW55_05535</name>
</gene>
<comment type="subcellular location">
    <subcellularLocation>
        <location evidence="5">Cytoplasm</location>
    </subcellularLocation>
</comment>
<comment type="similarity">
    <text evidence="5">Belongs to the UbiC family.</text>
</comment>
<keyword evidence="3 5" id="KW-0456">Lyase</keyword>
<dbReference type="InterPro" id="IPR007440">
    <property type="entry name" value="Chorismate--pyruvate_lyase"/>
</dbReference>
<evidence type="ECO:0000313" key="7">
    <source>
        <dbReference type="Proteomes" id="UP001143674"/>
    </source>
</evidence>
<dbReference type="Proteomes" id="UP001143674">
    <property type="component" value="Unassembled WGS sequence"/>
</dbReference>
<proteinExistence type="inferred from homology"/>
<dbReference type="Gene3D" id="3.40.1410.10">
    <property type="entry name" value="Chorismate lyase-like"/>
    <property type="match status" value="1"/>
</dbReference>
<dbReference type="HAMAP" id="MF_01632">
    <property type="entry name" value="UbiC"/>
    <property type="match status" value="1"/>
</dbReference>
<dbReference type="GO" id="GO:0008813">
    <property type="term" value="F:chorismate lyase activity"/>
    <property type="evidence" value="ECO:0007669"/>
    <property type="project" value="UniProtKB-UniRule"/>
</dbReference>
<comment type="catalytic activity">
    <reaction evidence="5">
        <text>chorismate = 4-hydroxybenzoate + pyruvate</text>
        <dbReference type="Rhea" id="RHEA:16505"/>
        <dbReference type="ChEBI" id="CHEBI:15361"/>
        <dbReference type="ChEBI" id="CHEBI:17879"/>
        <dbReference type="ChEBI" id="CHEBI:29748"/>
        <dbReference type="EC" id="4.1.3.40"/>
    </reaction>
</comment>
<organism evidence="6 7">
    <name type="scientific">Ralstonia solanacearum</name>
    <name type="common">Pseudomonas solanacearum</name>
    <dbReference type="NCBI Taxonomy" id="305"/>
    <lineage>
        <taxon>Bacteria</taxon>
        <taxon>Pseudomonadati</taxon>
        <taxon>Pseudomonadota</taxon>
        <taxon>Betaproteobacteria</taxon>
        <taxon>Burkholderiales</taxon>
        <taxon>Burkholderiaceae</taxon>
        <taxon>Ralstonia</taxon>
        <taxon>Ralstonia solanacearum species complex</taxon>
    </lineage>
</organism>
<dbReference type="PANTHER" id="PTHR38683">
    <property type="entry name" value="CHORISMATE PYRUVATE-LYASE"/>
    <property type="match status" value="1"/>
</dbReference>
<keyword evidence="4 5" id="KW-0670">Pyruvate</keyword>
<sequence>MTGAAMSYPRSPWRGALPPLAVYGRHWARWAVGVNSLTARLRAASSSFRVELLGQQRTMPLRDEWRCLGLPRAAETLAREVLLICDETPVVYAHTIVHPRSVAADWPFLKALGTQPLGHALFADPRVARGAFEFAQLDVRHPLVRRARAALGGTPLGGMARLPARRSVFRRGASAMLVTEVFLPALAAFDPPPML</sequence>
<name>A0AAE3NFZ1_RALSL</name>
<feature type="binding site" evidence="5">
    <location>
        <position position="180"/>
    </location>
    <ligand>
        <name>substrate</name>
    </ligand>
</feature>
<dbReference type="RefSeq" id="WP_039569720.1">
    <property type="nucleotide sequence ID" value="NZ_CDLX01000001.1"/>
</dbReference>
<dbReference type="AlphaFoldDB" id="A0AAE3NFZ1"/>
<dbReference type="PANTHER" id="PTHR38683:SF1">
    <property type="entry name" value="CHORISMATE PYRUVATE-LYASE"/>
    <property type="match status" value="1"/>
</dbReference>
<dbReference type="Pfam" id="PF04345">
    <property type="entry name" value="Chor_lyase"/>
    <property type="match status" value="1"/>
</dbReference>
<keyword evidence="2 5" id="KW-0831">Ubiquinone biosynthesis</keyword>
<dbReference type="GO" id="GO:0042866">
    <property type="term" value="P:pyruvate biosynthetic process"/>
    <property type="evidence" value="ECO:0007669"/>
    <property type="project" value="UniProtKB-UniRule"/>
</dbReference>
<evidence type="ECO:0000256" key="1">
    <source>
        <dbReference type="ARBA" id="ARBA00022490"/>
    </source>
</evidence>